<dbReference type="PANTHER" id="PTHR38471:SF2">
    <property type="entry name" value="FOUR HELIX BUNDLE PROTEIN"/>
    <property type="match status" value="1"/>
</dbReference>
<dbReference type="Gene3D" id="1.20.1440.60">
    <property type="entry name" value="23S rRNA-intervening sequence"/>
    <property type="match status" value="1"/>
</dbReference>
<dbReference type="Pfam" id="PF05635">
    <property type="entry name" value="23S_rRNA_IVP"/>
    <property type="match status" value="1"/>
</dbReference>
<reference evidence="1 2" key="1">
    <citation type="submission" date="2018-08" db="EMBL/GenBank/DDBJ databases">
        <title>Mucilaginibacter sp. MYSH2.</title>
        <authorList>
            <person name="Seo T."/>
        </authorList>
    </citation>
    <scope>NUCLEOTIDE SEQUENCE [LARGE SCALE GENOMIC DNA]</scope>
    <source>
        <strain evidence="1 2">MYSH2</strain>
    </source>
</reference>
<accession>A0A372P0Q4</accession>
<dbReference type="PANTHER" id="PTHR38471">
    <property type="entry name" value="FOUR HELIX BUNDLE PROTEIN"/>
    <property type="match status" value="1"/>
</dbReference>
<dbReference type="InterPro" id="IPR036583">
    <property type="entry name" value="23S_rRNA_IVS_sf"/>
</dbReference>
<evidence type="ECO:0000313" key="1">
    <source>
        <dbReference type="EMBL" id="RFZ95761.1"/>
    </source>
</evidence>
<dbReference type="InterPro" id="IPR012657">
    <property type="entry name" value="23S_rRNA-intervening_sequence"/>
</dbReference>
<keyword evidence="2" id="KW-1185">Reference proteome</keyword>
<dbReference type="EMBL" id="QWDC01000001">
    <property type="protein sequence ID" value="RFZ95761.1"/>
    <property type="molecule type" value="Genomic_DNA"/>
</dbReference>
<evidence type="ECO:0000313" key="2">
    <source>
        <dbReference type="Proteomes" id="UP000264217"/>
    </source>
</evidence>
<gene>
    <name evidence="1" type="ORF">D0C36_00525</name>
</gene>
<dbReference type="AlphaFoldDB" id="A0A372P0Q4"/>
<protein>
    <submittedName>
        <fullName evidence="1">Four helix bundle protein</fullName>
    </submittedName>
</protein>
<proteinExistence type="predicted"/>
<dbReference type="RefSeq" id="WP_117391311.1">
    <property type="nucleotide sequence ID" value="NZ_QWDC01000001.1"/>
</dbReference>
<dbReference type="Proteomes" id="UP000264217">
    <property type="component" value="Unassembled WGS sequence"/>
</dbReference>
<dbReference type="SUPFAM" id="SSF158446">
    <property type="entry name" value="IVS-encoded protein-like"/>
    <property type="match status" value="1"/>
</dbReference>
<name>A0A372P0Q4_9SPHI</name>
<comment type="caution">
    <text evidence="1">The sequence shown here is derived from an EMBL/GenBank/DDBJ whole genome shotgun (WGS) entry which is preliminary data.</text>
</comment>
<sequence length="127" mass="14948">MSNEKNYLQLDDLTCYKSSFAFTNEVWRIVIKWDYFAKDTIGKQFVNAADSISANIAEGFGRYHKKDKIKFYYYSFGSVKECVDWCNKALVRNLIDNETHLRFTATLNALPKEIHQLIKFTDERLKV</sequence>
<dbReference type="NCBIfam" id="TIGR02436">
    <property type="entry name" value="four helix bundle protein"/>
    <property type="match status" value="1"/>
</dbReference>
<dbReference type="OrthoDB" id="9811959at2"/>
<organism evidence="1 2">
    <name type="scientific">Mucilaginibacter conchicola</name>
    <dbReference type="NCBI Taxonomy" id="2303333"/>
    <lineage>
        <taxon>Bacteria</taxon>
        <taxon>Pseudomonadati</taxon>
        <taxon>Bacteroidota</taxon>
        <taxon>Sphingobacteriia</taxon>
        <taxon>Sphingobacteriales</taxon>
        <taxon>Sphingobacteriaceae</taxon>
        <taxon>Mucilaginibacter</taxon>
    </lineage>
</organism>